<proteinExistence type="predicted"/>
<feature type="domain" description="GH16" evidence="1">
    <location>
        <begin position="57"/>
        <end position="296"/>
    </location>
</feature>
<dbReference type="PANTHER" id="PTHR10963:SF53">
    <property type="entry name" value="GH16 DOMAIN-CONTAINING PROTEIN"/>
    <property type="match status" value="1"/>
</dbReference>
<dbReference type="GO" id="GO:0030246">
    <property type="term" value="F:carbohydrate binding"/>
    <property type="evidence" value="ECO:0007669"/>
    <property type="project" value="UniProtKB-KW"/>
</dbReference>
<accession>A0A4S8SK42</accession>
<protein>
    <submittedName>
        <fullName evidence="2">Concanavalin A-like lectin/glucanase</fullName>
    </submittedName>
</protein>
<evidence type="ECO:0000313" key="2">
    <source>
        <dbReference type="EMBL" id="THV71132.1"/>
    </source>
</evidence>
<dbReference type="GO" id="GO:0005975">
    <property type="term" value="P:carbohydrate metabolic process"/>
    <property type="evidence" value="ECO:0007669"/>
    <property type="project" value="InterPro"/>
</dbReference>
<comment type="caution">
    <text evidence="2">The sequence shown here is derived from an EMBL/GenBank/DDBJ whole genome shotgun (WGS) entry which is preliminary data.</text>
</comment>
<dbReference type="InterPro" id="IPR013320">
    <property type="entry name" value="ConA-like_dom_sf"/>
</dbReference>
<evidence type="ECO:0000259" key="1">
    <source>
        <dbReference type="PROSITE" id="PS51762"/>
    </source>
</evidence>
<reference evidence="2 3" key="1">
    <citation type="submission" date="2018-10" db="EMBL/GenBank/DDBJ databases">
        <title>Fifty Aureobasidium pullulans genomes reveal a recombining polyextremotolerant generalist.</title>
        <authorList>
            <person name="Gostincar C."/>
            <person name="Turk M."/>
            <person name="Zajc J."/>
            <person name="Gunde-Cimerman N."/>
        </authorList>
    </citation>
    <scope>NUCLEOTIDE SEQUENCE [LARGE SCALE GENOMIC DNA]</scope>
    <source>
        <strain evidence="2 3">EXF-11900</strain>
    </source>
</reference>
<name>A0A4S8SK42_AURPU</name>
<dbReference type="CDD" id="cd08023">
    <property type="entry name" value="GH16_laminarinase_like"/>
    <property type="match status" value="1"/>
</dbReference>
<keyword evidence="2" id="KW-0430">Lectin</keyword>
<dbReference type="Pfam" id="PF26113">
    <property type="entry name" value="GH16_XgeA"/>
    <property type="match status" value="1"/>
</dbReference>
<dbReference type="AlphaFoldDB" id="A0A4S8SK42"/>
<dbReference type="InterPro" id="IPR050546">
    <property type="entry name" value="Glycosyl_Hydrlase_16"/>
</dbReference>
<dbReference type="EMBL" id="QZAF01000165">
    <property type="protein sequence ID" value="THV71132.1"/>
    <property type="molecule type" value="Genomic_DNA"/>
</dbReference>
<dbReference type="PANTHER" id="PTHR10963">
    <property type="entry name" value="GLYCOSYL HYDROLASE-RELATED"/>
    <property type="match status" value="1"/>
</dbReference>
<dbReference type="InterPro" id="IPR000757">
    <property type="entry name" value="Beta-glucanase-like"/>
</dbReference>
<dbReference type="Gene3D" id="2.60.120.200">
    <property type="match status" value="1"/>
</dbReference>
<organism evidence="2 3">
    <name type="scientific">Aureobasidium pullulans</name>
    <name type="common">Black yeast</name>
    <name type="synonym">Pullularia pullulans</name>
    <dbReference type="NCBI Taxonomy" id="5580"/>
    <lineage>
        <taxon>Eukaryota</taxon>
        <taxon>Fungi</taxon>
        <taxon>Dikarya</taxon>
        <taxon>Ascomycota</taxon>
        <taxon>Pezizomycotina</taxon>
        <taxon>Dothideomycetes</taxon>
        <taxon>Dothideomycetidae</taxon>
        <taxon>Dothideales</taxon>
        <taxon>Saccotheciaceae</taxon>
        <taxon>Aureobasidium</taxon>
    </lineage>
</organism>
<dbReference type="GO" id="GO:0004553">
    <property type="term" value="F:hydrolase activity, hydrolyzing O-glycosyl compounds"/>
    <property type="evidence" value="ECO:0007669"/>
    <property type="project" value="InterPro"/>
</dbReference>
<dbReference type="PROSITE" id="PS51762">
    <property type="entry name" value="GH16_2"/>
    <property type="match status" value="1"/>
</dbReference>
<sequence>MNTPNLKEQGQHNMGFRDSFKELQNKAQQAMNGGNAPPIPWGSKPGSNVAGAAQATPYWQPQCAPHVPVSEHFKHEQGNWGWGNNEAQNYVDDQANSFHTPDGALIVHAIIQHGHPQDDRKFTSARLSSHQTLARCRGSLSARVTAPVAAGIWPAFWLLPADPFQWPNDGEMDIFEAWNGDKTNHTCMHWGHFNGEDHDKHRVVETPIPHIDSPHGIRFDFAWDEDEGNGNGRMLWYIDGKPVMKASKPPGTRPMKDFRILINIAVGGNVCQGTMPQDGTYEFVIRDLAMWDAPPGGWDKFSKDWRNTKEGHGM</sequence>
<dbReference type="Proteomes" id="UP000304951">
    <property type="component" value="Unassembled WGS sequence"/>
</dbReference>
<dbReference type="SUPFAM" id="SSF49899">
    <property type="entry name" value="Concanavalin A-like lectins/glucanases"/>
    <property type="match status" value="1"/>
</dbReference>
<gene>
    <name evidence="2" type="ORF">D6D28_04654</name>
</gene>
<evidence type="ECO:0000313" key="3">
    <source>
        <dbReference type="Proteomes" id="UP000304951"/>
    </source>
</evidence>